<dbReference type="RefSeq" id="WP_045056428.1">
    <property type="nucleotide sequence ID" value="NZ_CAWMDP010000023.1"/>
</dbReference>
<dbReference type="PANTHER" id="PTHR33490">
    <property type="entry name" value="BLR5614 PROTEIN-RELATED"/>
    <property type="match status" value="1"/>
</dbReference>
<dbReference type="AlphaFoldDB" id="A0A0D8ZMP4"/>
<evidence type="ECO:0000313" key="2">
    <source>
        <dbReference type="EMBL" id="KJH70113.1"/>
    </source>
</evidence>
<dbReference type="SUPFAM" id="SSF54001">
    <property type="entry name" value="Cysteine proteinases"/>
    <property type="match status" value="1"/>
</dbReference>
<name>A0A0D8ZMP4_9CYAN</name>
<proteinExistence type="predicted"/>
<reference evidence="2 3" key="1">
    <citation type="submission" date="2015-02" db="EMBL/GenBank/DDBJ databases">
        <title>Draft genome of a novel marine cyanobacterium (Chroococcales) isolated from South Atlantic Ocean.</title>
        <authorList>
            <person name="Rigonato J."/>
            <person name="Alvarenga D.O."/>
            <person name="Branco L.H."/>
            <person name="Varani A.M."/>
            <person name="Brandini F.P."/>
            <person name="Fiore M.F."/>
        </authorList>
    </citation>
    <scope>NUCLEOTIDE SEQUENCE [LARGE SCALE GENOMIC DNA]</scope>
    <source>
        <strain evidence="2 3">CENA595</strain>
    </source>
</reference>
<dbReference type="EMBL" id="JYON01000027">
    <property type="protein sequence ID" value="KJH70113.1"/>
    <property type="molecule type" value="Genomic_DNA"/>
</dbReference>
<comment type="caution">
    <text evidence="2">The sequence shown here is derived from an EMBL/GenBank/DDBJ whole genome shotgun (WGS) entry which is preliminary data.</text>
</comment>
<dbReference type="InterPro" id="IPR002931">
    <property type="entry name" value="Transglutaminase-like"/>
</dbReference>
<dbReference type="PATRIC" id="fig|1618023.3.peg.1993"/>
<dbReference type="Gene3D" id="3.10.620.30">
    <property type="match status" value="1"/>
</dbReference>
<dbReference type="PANTHER" id="PTHR33490:SF3">
    <property type="entry name" value="CONSERVED INTEGRAL MEMBRANE PROTEIN"/>
    <property type="match status" value="1"/>
</dbReference>
<evidence type="ECO:0000259" key="1">
    <source>
        <dbReference type="SMART" id="SM00460"/>
    </source>
</evidence>
<sequence>MKPISNNLDDYLAVTPIIDWNTSIVANKAKELTANLQDDITKAQYLFEWVRDNIPHSKDIDADAVTCSASEVLEVGTGICFAKSHLLAAMLRAVGIPAGFCYQVCVSDDSKILHGLNGIYLLSLKRWIRVDPRGNTGEIDAQFDLQTERLAFPPNPALGEFVYNEIWSNPVPEVVEVLTKFTSRRQMWKHLPTSIS</sequence>
<gene>
    <name evidence="2" type="ORF">UH38_19800</name>
</gene>
<dbReference type="SMART" id="SM00460">
    <property type="entry name" value="TGc"/>
    <property type="match status" value="1"/>
</dbReference>
<organism evidence="2 3">
    <name type="scientific">Aliterella atlantica CENA595</name>
    <dbReference type="NCBI Taxonomy" id="1618023"/>
    <lineage>
        <taxon>Bacteria</taxon>
        <taxon>Bacillati</taxon>
        <taxon>Cyanobacteriota</taxon>
        <taxon>Cyanophyceae</taxon>
        <taxon>Chroococcidiopsidales</taxon>
        <taxon>Aliterellaceae</taxon>
        <taxon>Aliterella</taxon>
    </lineage>
</organism>
<protein>
    <submittedName>
        <fullName evidence="2">Transglutaminase</fullName>
    </submittedName>
</protein>
<dbReference type="Proteomes" id="UP000032452">
    <property type="component" value="Unassembled WGS sequence"/>
</dbReference>
<dbReference type="OrthoDB" id="5296450at2"/>
<keyword evidence="3" id="KW-1185">Reference proteome</keyword>
<evidence type="ECO:0000313" key="3">
    <source>
        <dbReference type="Proteomes" id="UP000032452"/>
    </source>
</evidence>
<dbReference type="InterPro" id="IPR038765">
    <property type="entry name" value="Papain-like_cys_pep_sf"/>
</dbReference>
<feature type="domain" description="Transglutaminase-like" evidence="1">
    <location>
        <begin position="72"/>
        <end position="134"/>
    </location>
</feature>
<accession>A0A0D8ZMP4</accession>
<dbReference type="Pfam" id="PF01841">
    <property type="entry name" value="Transglut_core"/>
    <property type="match status" value="1"/>
</dbReference>
<dbReference type="STRING" id="1618023.UH38_19800"/>